<dbReference type="CDD" id="cd20071">
    <property type="entry name" value="SET_SMYD"/>
    <property type="match status" value="1"/>
</dbReference>
<dbReference type="PANTHER" id="PTHR47332:SF2">
    <property type="entry name" value="SET-6"/>
    <property type="match status" value="1"/>
</dbReference>
<feature type="domain" description="SET" evidence="1">
    <location>
        <begin position="1"/>
        <end position="137"/>
    </location>
</feature>
<reference evidence="2" key="1">
    <citation type="journal article" date="2020" name="Stud. Mycol.">
        <title>101 Dothideomycetes genomes: a test case for predicting lifestyles and emergence of pathogens.</title>
        <authorList>
            <person name="Haridas S."/>
            <person name="Albert R."/>
            <person name="Binder M."/>
            <person name="Bloem J."/>
            <person name="Labutti K."/>
            <person name="Salamov A."/>
            <person name="Andreopoulos B."/>
            <person name="Baker S."/>
            <person name="Barry K."/>
            <person name="Bills G."/>
            <person name="Bluhm B."/>
            <person name="Cannon C."/>
            <person name="Castanera R."/>
            <person name="Culley D."/>
            <person name="Daum C."/>
            <person name="Ezra D."/>
            <person name="Gonzalez J."/>
            <person name="Henrissat B."/>
            <person name="Kuo A."/>
            <person name="Liang C."/>
            <person name="Lipzen A."/>
            <person name="Lutzoni F."/>
            <person name="Magnuson J."/>
            <person name="Mondo S."/>
            <person name="Nolan M."/>
            <person name="Ohm R."/>
            <person name="Pangilinan J."/>
            <person name="Park H.-J."/>
            <person name="Ramirez L."/>
            <person name="Alfaro M."/>
            <person name="Sun H."/>
            <person name="Tritt A."/>
            <person name="Yoshinaga Y."/>
            <person name="Zwiers L.-H."/>
            <person name="Turgeon B."/>
            <person name="Goodwin S."/>
            <person name="Spatafora J."/>
            <person name="Crous P."/>
            <person name="Grigoriev I."/>
        </authorList>
    </citation>
    <scope>NUCLEOTIDE SEQUENCE</scope>
    <source>
        <strain evidence="2">CBS 123094</strain>
    </source>
</reference>
<dbReference type="Gene3D" id="2.170.270.10">
    <property type="entry name" value="SET domain"/>
    <property type="match status" value="1"/>
</dbReference>
<dbReference type="Pfam" id="PF00856">
    <property type="entry name" value="SET"/>
    <property type="match status" value="1"/>
</dbReference>
<dbReference type="OrthoDB" id="265717at2759"/>
<dbReference type="SMART" id="SM00317">
    <property type="entry name" value="SET"/>
    <property type="match status" value="1"/>
</dbReference>
<dbReference type="InterPro" id="IPR053185">
    <property type="entry name" value="SET_domain_protein"/>
</dbReference>
<dbReference type="Proteomes" id="UP000799779">
    <property type="component" value="Unassembled WGS sequence"/>
</dbReference>
<dbReference type="EMBL" id="ML977577">
    <property type="protein sequence ID" value="KAF2002422.1"/>
    <property type="molecule type" value="Genomic_DNA"/>
</dbReference>
<proteinExistence type="predicted"/>
<dbReference type="InterPro" id="IPR001214">
    <property type="entry name" value="SET_dom"/>
</dbReference>
<dbReference type="SUPFAM" id="SSF82199">
    <property type="entry name" value="SET domain"/>
    <property type="match status" value="1"/>
</dbReference>
<accession>A0A6A5WL52</accession>
<dbReference type="AlphaFoldDB" id="A0A6A5WL52"/>
<sequence length="283" mass="31287">MYTVIPSLGEGLGCFSTATIPAGTRILTETPLFMVREPRTNACVTTAFSHLTIAQQAQYLSLYAQSPESRGDALVIDIFNSNAWQTGSSTSILPRAARFNHSCVPNASFAWNSRLGCVTVHAIVNIPANTQIKLCYELPYQTSASRRKKLSAYGFLCTCPACVVDVVASDIRRARMMVLDIRIRAGRRQRWQSQFPKSALELARLLKEEGLVGEALGLAYHEVATAWKRHARLDMAVRYAVLELAVSAMCFGTDSPCVDSTRAFLKELRAELEEFDGRKLAET</sequence>
<keyword evidence="3" id="KW-1185">Reference proteome</keyword>
<gene>
    <name evidence="2" type="ORF">P154DRAFT_488388</name>
</gene>
<dbReference type="InterPro" id="IPR046341">
    <property type="entry name" value="SET_dom_sf"/>
</dbReference>
<name>A0A6A5WL52_9PLEO</name>
<organism evidence="2 3">
    <name type="scientific">Amniculicola lignicola CBS 123094</name>
    <dbReference type="NCBI Taxonomy" id="1392246"/>
    <lineage>
        <taxon>Eukaryota</taxon>
        <taxon>Fungi</taxon>
        <taxon>Dikarya</taxon>
        <taxon>Ascomycota</taxon>
        <taxon>Pezizomycotina</taxon>
        <taxon>Dothideomycetes</taxon>
        <taxon>Pleosporomycetidae</taxon>
        <taxon>Pleosporales</taxon>
        <taxon>Amniculicolaceae</taxon>
        <taxon>Amniculicola</taxon>
    </lineage>
</organism>
<dbReference type="PROSITE" id="PS50280">
    <property type="entry name" value="SET"/>
    <property type="match status" value="1"/>
</dbReference>
<evidence type="ECO:0000259" key="1">
    <source>
        <dbReference type="PROSITE" id="PS50280"/>
    </source>
</evidence>
<evidence type="ECO:0000313" key="3">
    <source>
        <dbReference type="Proteomes" id="UP000799779"/>
    </source>
</evidence>
<protein>
    <recommendedName>
        <fullName evidence="1">SET domain-containing protein</fullName>
    </recommendedName>
</protein>
<evidence type="ECO:0000313" key="2">
    <source>
        <dbReference type="EMBL" id="KAF2002422.1"/>
    </source>
</evidence>
<dbReference type="PANTHER" id="PTHR47332">
    <property type="entry name" value="SET DOMAIN-CONTAINING PROTEIN 5"/>
    <property type="match status" value="1"/>
</dbReference>